<accession>A0A367L182</accession>
<dbReference type="Proteomes" id="UP000253664">
    <property type="component" value="Unassembled WGS sequence"/>
</dbReference>
<reference evidence="1 2" key="1">
    <citation type="journal article" date="2015" name="BMC Genomics">
        <title>Insights from the genome of Ophiocordyceps polyrhachis-furcata to pathogenicity and host specificity in insect fungi.</title>
        <authorList>
            <person name="Wichadakul D."/>
            <person name="Kobmoo N."/>
            <person name="Ingsriswang S."/>
            <person name="Tangphatsornruang S."/>
            <person name="Chantasingh D."/>
            <person name="Luangsa-ard J.J."/>
            <person name="Eurwilaichitr L."/>
        </authorList>
    </citation>
    <scope>NUCLEOTIDE SEQUENCE [LARGE SCALE GENOMIC DNA]</scope>
    <source>
        <strain evidence="1 2">BCC 54312</strain>
    </source>
</reference>
<name>A0A367L182_9HYPO</name>
<comment type="caution">
    <text evidence="1">The sequence shown here is derived from an EMBL/GenBank/DDBJ whole genome shotgun (WGS) entry which is preliminary data.</text>
</comment>
<sequence length="96" mass="10929">MALRVLVFIQVVVGDLRLAREVDEHACSRTVSDEKVACLSAEKKKKISKEGLFRRSLDRSPLFMYLCYTAVLSLASVELNPHMDDMISTFSLRYLC</sequence>
<protein>
    <submittedName>
        <fullName evidence="1">Uncharacterized protein</fullName>
    </submittedName>
</protein>
<evidence type="ECO:0000313" key="2">
    <source>
        <dbReference type="Proteomes" id="UP000253664"/>
    </source>
</evidence>
<evidence type="ECO:0000313" key="1">
    <source>
        <dbReference type="EMBL" id="RCI08157.1"/>
    </source>
</evidence>
<proteinExistence type="predicted"/>
<gene>
    <name evidence="1" type="ORF">L249_6224</name>
</gene>
<dbReference type="EMBL" id="LKCN02000021">
    <property type="protein sequence ID" value="RCI08157.1"/>
    <property type="molecule type" value="Genomic_DNA"/>
</dbReference>
<dbReference type="AlphaFoldDB" id="A0A367L182"/>
<organism evidence="1 2">
    <name type="scientific">Ophiocordyceps polyrhachis-furcata BCC 54312</name>
    <dbReference type="NCBI Taxonomy" id="1330021"/>
    <lineage>
        <taxon>Eukaryota</taxon>
        <taxon>Fungi</taxon>
        <taxon>Dikarya</taxon>
        <taxon>Ascomycota</taxon>
        <taxon>Pezizomycotina</taxon>
        <taxon>Sordariomycetes</taxon>
        <taxon>Hypocreomycetidae</taxon>
        <taxon>Hypocreales</taxon>
        <taxon>Ophiocordycipitaceae</taxon>
        <taxon>Ophiocordyceps</taxon>
    </lineage>
</organism>
<keyword evidence="2" id="KW-1185">Reference proteome</keyword>